<protein>
    <submittedName>
        <fullName evidence="3">Uncharacterized protein</fullName>
    </submittedName>
</protein>
<dbReference type="GeneID" id="36562278"/>
<dbReference type="Proteomes" id="UP000234275">
    <property type="component" value="Unassembled WGS sequence"/>
</dbReference>
<dbReference type="SUPFAM" id="SSF90257">
    <property type="entry name" value="Myosin rod fragments"/>
    <property type="match status" value="1"/>
</dbReference>
<evidence type="ECO:0000313" key="4">
    <source>
        <dbReference type="Proteomes" id="UP000234275"/>
    </source>
</evidence>
<dbReference type="VEuPathDB" id="FungiDB:P170DRAFT_508423"/>
<keyword evidence="4" id="KW-1185">Reference proteome</keyword>
<organism evidence="3 4">
    <name type="scientific">Aspergillus steynii IBT 23096</name>
    <dbReference type="NCBI Taxonomy" id="1392250"/>
    <lineage>
        <taxon>Eukaryota</taxon>
        <taxon>Fungi</taxon>
        <taxon>Dikarya</taxon>
        <taxon>Ascomycota</taxon>
        <taxon>Pezizomycotina</taxon>
        <taxon>Eurotiomycetes</taxon>
        <taxon>Eurotiomycetidae</taxon>
        <taxon>Eurotiales</taxon>
        <taxon>Aspergillaceae</taxon>
        <taxon>Aspergillus</taxon>
        <taxon>Aspergillus subgen. Circumdati</taxon>
    </lineage>
</organism>
<dbReference type="EMBL" id="MSFO01000003">
    <property type="protein sequence ID" value="PLB50206.1"/>
    <property type="molecule type" value="Genomic_DNA"/>
</dbReference>
<sequence>MEHSPYPPQLDQLSPPESIASQTCDVDTSAHVADLRNDALPLSERIAGLAHLVSQNTQISSDDSTTLHQHLDSIESLLDPRPRLTQEVAKCRPSSPQSDATKQPPGSPPETPATDPVRSANELSQAQLSAVLSEVTALGAEFCQRRSESSHIYDQFTSECKRLARRISDLEEEIDELNADIREGSAEREALDGTVRGFESWIDGWQRQHDQAAVKRSSQRRWMKRKTDDPIESNTETLLEGITAWMRGWEDAQEGIRNRERERRLRREERRNIPPEADKGKSPVPPGHLSK</sequence>
<dbReference type="OrthoDB" id="4448936at2759"/>
<feature type="region of interest" description="Disordered" evidence="2">
    <location>
        <begin position="1"/>
        <end position="25"/>
    </location>
</feature>
<accession>A0A2I2GBF2</accession>
<gene>
    <name evidence="3" type="ORF">P170DRAFT_508423</name>
</gene>
<comment type="caution">
    <text evidence="3">The sequence shown here is derived from an EMBL/GenBank/DDBJ whole genome shotgun (WGS) entry which is preliminary data.</text>
</comment>
<dbReference type="RefSeq" id="XP_024705508.1">
    <property type="nucleotide sequence ID" value="XM_024854572.1"/>
</dbReference>
<name>A0A2I2GBF2_9EURO</name>
<proteinExistence type="predicted"/>
<feature type="coiled-coil region" evidence="1">
    <location>
        <begin position="153"/>
        <end position="187"/>
    </location>
</feature>
<dbReference type="AlphaFoldDB" id="A0A2I2GBF2"/>
<evidence type="ECO:0000256" key="1">
    <source>
        <dbReference type="SAM" id="Coils"/>
    </source>
</evidence>
<evidence type="ECO:0000256" key="2">
    <source>
        <dbReference type="SAM" id="MobiDB-lite"/>
    </source>
</evidence>
<dbReference type="STRING" id="1392250.A0A2I2GBF2"/>
<evidence type="ECO:0000313" key="3">
    <source>
        <dbReference type="EMBL" id="PLB50206.1"/>
    </source>
</evidence>
<feature type="region of interest" description="Disordered" evidence="2">
    <location>
        <begin position="250"/>
        <end position="291"/>
    </location>
</feature>
<feature type="region of interest" description="Disordered" evidence="2">
    <location>
        <begin position="88"/>
        <end position="121"/>
    </location>
</feature>
<keyword evidence="1" id="KW-0175">Coiled coil</keyword>
<feature type="compositionally biased region" description="Basic and acidic residues" evidence="2">
    <location>
        <begin position="250"/>
        <end position="281"/>
    </location>
</feature>
<reference evidence="3 4" key="1">
    <citation type="submission" date="2016-12" db="EMBL/GenBank/DDBJ databases">
        <title>The genomes of Aspergillus section Nigri reveals drivers in fungal speciation.</title>
        <authorList>
            <consortium name="DOE Joint Genome Institute"/>
            <person name="Vesth T.C."/>
            <person name="Nybo J."/>
            <person name="Theobald S."/>
            <person name="Brandl J."/>
            <person name="Frisvad J.C."/>
            <person name="Nielsen K.F."/>
            <person name="Lyhne E.K."/>
            <person name="Kogle M.E."/>
            <person name="Kuo A."/>
            <person name="Riley R."/>
            <person name="Clum A."/>
            <person name="Nolan M."/>
            <person name="Lipzen A."/>
            <person name="Salamov A."/>
            <person name="Henrissat B."/>
            <person name="Wiebenga A."/>
            <person name="De Vries R.P."/>
            <person name="Grigoriev I.V."/>
            <person name="Mortensen U.H."/>
            <person name="Andersen M.R."/>
            <person name="Baker S.E."/>
        </authorList>
    </citation>
    <scope>NUCLEOTIDE SEQUENCE [LARGE SCALE GENOMIC DNA]</scope>
    <source>
        <strain evidence="3 4">IBT 23096</strain>
    </source>
</reference>